<gene>
    <name evidence="2" type="ORF">GCM10022224_062640</name>
</gene>
<dbReference type="PANTHER" id="PTHR35400:SF3">
    <property type="entry name" value="SLL1072 PROTEIN"/>
    <property type="match status" value="1"/>
</dbReference>
<evidence type="ECO:0000313" key="3">
    <source>
        <dbReference type="Proteomes" id="UP001500902"/>
    </source>
</evidence>
<evidence type="ECO:0000259" key="1">
    <source>
        <dbReference type="Pfam" id="PF05685"/>
    </source>
</evidence>
<dbReference type="InterPro" id="IPR012296">
    <property type="entry name" value="Nuclease_put_TT1808"/>
</dbReference>
<feature type="domain" description="Putative restriction endonuclease" evidence="1">
    <location>
        <begin position="45"/>
        <end position="201"/>
    </location>
</feature>
<dbReference type="EMBL" id="BAAAZP010000111">
    <property type="protein sequence ID" value="GAA3688644.1"/>
    <property type="molecule type" value="Genomic_DNA"/>
</dbReference>
<keyword evidence="2" id="KW-0540">Nuclease</keyword>
<keyword evidence="2" id="KW-0255">Endonuclease</keyword>
<accession>A0ABP7CE42</accession>
<protein>
    <submittedName>
        <fullName evidence="2">Uma2 family endonuclease</fullName>
    </submittedName>
</protein>
<sequence length="215" mass="23621">MGEGVTPDTEWVTAMATIEPKTGTAAEEPTTRRTVLPGAPPFTVDDLLKFPDDGNRYELFNGSLLVSPAPSLRHQDVIYLLHTILQRAAPSQMRVFTTVNLRASDKDLFIPDLVVVPIERAKSVRLMLAPDDVLLAVEVVSPSTRTRDRATKVAAYAEAGIPLYWRVELDEGPTVYVYELDGESYRGPVPHKPGTTAVISKPYPVSFDPADLIGY</sequence>
<dbReference type="PANTHER" id="PTHR35400">
    <property type="entry name" value="SLR1083 PROTEIN"/>
    <property type="match status" value="1"/>
</dbReference>
<keyword evidence="2" id="KW-0378">Hydrolase</keyword>
<dbReference type="InterPro" id="IPR008538">
    <property type="entry name" value="Uma2"/>
</dbReference>
<evidence type="ECO:0000313" key="2">
    <source>
        <dbReference type="EMBL" id="GAA3688644.1"/>
    </source>
</evidence>
<dbReference type="GO" id="GO:0004519">
    <property type="term" value="F:endonuclease activity"/>
    <property type="evidence" value="ECO:0007669"/>
    <property type="project" value="UniProtKB-KW"/>
</dbReference>
<dbReference type="Proteomes" id="UP001500902">
    <property type="component" value="Unassembled WGS sequence"/>
</dbReference>
<dbReference type="Pfam" id="PF05685">
    <property type="entry name" value="Uma2"/>
    <property type="match status" value="1"/>
</dbReference>
<dbReference type="InterPro" id="IPR011335">
    <property type="entry name" value="Restrct_endonuc-II-like"/>
</dbReference>
<keyword evidence="3" id="KW-1185">Reference proteome</keyword>
<organism evidence="2 3">
    <name type="scientific">Nonomuraea antimicrobica</name>
    <dbReference type="NCBI Taxonomy" id="561173"/>
    <lineage>
        <taxon>Bacteria</taxon>
        <taxon>Bacillati</taxon>
        <taxon>Actinomycetota</taxon>
        <taxon>Actinomycetes</taxon>
        <taxon>Streptosporangiales</taxon>
        <taxon>Streptosporangiaceae</taxon>
        <taxon>Nonomuraea</taxon>
    </lineage>
</organism>
<dbReference type="CDD" id="cd06260">
    <property type="entry name" value="DUF820-like"/>
    <property type="match status" value="1"/>
</dbReference>
<reference evidence="3" key="1">
    <citation type="journal article" date="2019" name="Int. J. Syst. Evol. Microbiol.">
        <title>The Global Catalogue of Microorganisms (GCM) 10K type strain sequencing project: providing services to taxonomists for standard genome sequencing and annotation.</title>
        <authorList>
            <consortium name="The Broad Institute Genomics Platform"/>
            <consortium name="The Broad Institute Genome Sequencing Center for Infectious Disease"/>
            <person name="Wu L."/>
            <person name="Ma J."/>
        </authorList>
    </citation>
    <scope>NUCLEOTIDE SEQUENCE [LARGE SCALE GENOMIC DNA]</scope>
    <source>
        <strain evidence="3">JCM 16904</strain>
    </source>
</reference>
<name>A0ABP7CE42_9ACTN</name>
<dbReference type="SUPFAM" id="SSF52980">
    <property type="entry name" value="Restriction endonuclease-like"/>
    <property type="match status" value="1"/>
</dbReference>
<proteinExistence type="predicted"/>
<dbReference type="Gene3D" id="3.90.1570.10">
    <property type="entry name" value="tt1808, chain A"/>
    <property type="match status" value="1"/>
</dbReference>
<comment type="caution">
    <text evidence="2">The sequence shown here is derived from an EMBL/GenBank/DDBJ whole genome shotgun (WGS) entry which is preliminary data.</text>
</comment>